<keyword evidence="3" id="KW-1185">Reference proteome</keyword>
<name>A0ABR2YBZ3_9CHLO</name>
<dbReference type="PRINTS" id="PR00111">
    <property type="entry name" value="ABHYDROLASE"/>
</dbReference>
<dbReference type="EMBL" id="JALJOT010000016">
    <property type="protein sequence ID" value="KAK9902037.1"/>
    <property type="molecule type" value="Genomic_DNA"/>
</dbReference>
<proteinExistence type="predicted"/>
<dbReference type="PANTHER" id="PTHR43689:SF56">
    <property type="entry name" value="AB HYDROLASE-1 DOMAIN-CONTAINING PROTEIN"/>
    <property type="match status" value="1"/>
</dbReference>
<dbReference type="Proteomes" id="UP001491310">
    <property type="component" value="Unassembled WGS sequence"/>
</dbReference>
<sequence length="431" mass="47604">MHTACCAEDGPTRRPQILKDEDVGFDRPWQMSFQRTPYKDSIRRARSRRGATNRNLLVSLVEQVRKETLPWVEELVQPFVLGPPEPLQDTVPPQQLGDPDSRWIEVDGVNLHYKDTGPQNPDAPAVLLLHGFNGSVYSWRSVMEPLSKACASRGGCRVIAFDRPPFGLTERPLSWEGGDAQSPYSTQGGARLAAGLLEKLCVDQAVVVGHSAGGGTALELYRRAPEKVAGLVLVAPAVPTNNPENSWSRRGGLGRQLRLAAMRAILQMDGPGLHYIRRSYRKQAASVAQGNLNMLTRQSPDAVQDVIDGYLKPMRSHDWDKGALLSMRTMNFPSSFPYDSITAPVHIIIGEDDTFLLKTAKEVNALLEQRQQGSTQLTLYPVCGHVPMDECAEQFQSDVVSFVEGVFAKRVRQSEQHAVLEPPEVGVVPQI</sequence>
<accession>A0ABR2YBZ3</accession>
<dbReference type="SUPFAM" id="SSF53474">
    <property type="entry name" value="alpha/beta-Hydrolases"/>
    <property type="match status" value="1"/>
</dbReference>
<dbReference type="InterPro" id="IPR029058">
    <property type="entry name" value="AB_hydrolase_fold"/>
</dbReference>
<dbReference type="InterPro" id="IPR000073">
    <property type="entry name" value="AB_hydrolase_1"/>
</dbReference>
<comment type="caution">
    <text evidence="2">The sequence shown here is derived from an EMBL/GenBank/DDBJ whole genome shotgun (WGS) entry which is preliminary data.</text>
</comment>
<dbReference type="Pfam" id="PF00561">
    <property type="entry name" value="Abhydrolase_1"/>
    <property type="match status" value="1"/>
</dbReference>
<evidence type="ECO:0000313" key="2">
    <source>
        <dbReference type="EMBL" id="KAK9902037.1"/>
    </source>
</evidence>
<dbReference type="Gene3D" id="3.40.50.1820">
    <property type="entry name" value="alpha/beta hydrolase"/>
    <property type="match status" value="1"/>
</dbReference>
<dbReference type="PANTHER" id="PTHR43689">
    <property type="entry name" value="HYDROLASE"/>
    <property type="match status" value="1"/>
</dbReference>
<feature type="domain" description="AB hydrolase-1" evidence="1">
    <location>
        <begin position="124"/>
        <end position="386"/>
    </location>
</feature>
<evidence type="ECO:0000313" key="3">
    <source>
        <dbReference type="Proteomes" id="UP001491310"/>
    </source>
</evidence>
<gene>
    <name evidence="2" type="ORF">WJX75_002047</name>
</gene>
<evidence type="ECO:0000259" key="1">
    <source>
        <dbReference type="Pfam" id="PF00561"/>
    </source>
</evidence>
<protein>
    <recommendedName>
        <fullName evidence="1">AB hydrolase-1 domain-containing protein</fullName>
    </recommendedName>
</protein>
<organism evidence="2 3">
    <name type="scientific">Coccomyxa subellipsoidea</name>
    <dbReference type="NCBI Taxonomy" id="248742"/>
    <lineage>
        <taxon>Eukaryota</taxon>
        <taxon>Viridiplantae</taxon>
        <taxon>Chlorophyta</taxon>
        <taxon>core chlorophytes</taxon>
        <taxon>Trebouxiophyceae</taxon>
        <taxon>Trebouxiophyceae incertae sedis</taxon>
        <taxon>Coccomyxaceae</taxon>
        <taxon>Coccomyxa</taxon>
    </lineage>
</organism>
<reference evidence="2 3" key="1">
    <citation type="journal article" date="2024" name="Nat. Commun.">
        <title>Phylogenomics reveals the evolutionary origins of lichenization in chlorophyte algae.</title>
        <authorList>
            <person name="Puginier C."/>
            <person name="Libourel C."/>
            <person name="Otte J."/>
            <person name="Skaloud P."/>
            <person name="Haon M."/>
            <person name="Grisel S."/>
            <person name="Petersen M."/>
            <person name="Berrin J.G."/>
            <person name="Delaux P.M."/>
            <person name="Dal Grande F."/>
            <person name="Keller J."/>
        </authorList>
    </citation>
    <scope>NUCLEOTIDE SEQUENCE [LARGE SCALE GENOMIC DNA]</scope>
    <source>
        <strain evidence="2 3">SAG 216-7</strain>
    </source>
</reference>